<dbReference type="EMBL" id="JAHMHH010000002">
    <property type="protein sequence ID" value="MBU4692371.1"/>
    <property type="molecule type" value="Genomic_DNA"/>
</dbReference>
<keyword evidence="1" id="KW-0472">Membrane</keyword>
<dbReference type="RefSeq" id="WP_216488896.1">
    <property type="nucleotide sequence ID" value="NZ_JAHMHH010000002.1"/>
</dbReference>
<dbReference type="NCBIfam" id="NF045978">
    <property type="entry name" value="ComEA_MAG0490"/>
    <property type="match status" value="1"/>
</dbReference>
<evidence type="ECO:0000313" key="3">
    <source>
        <dbReference type="Proteomes" id="UP000718793"/>
    </source>
</evidence>
<sequence length="162" mass="18919">MKINKKSILLIFVIICIIGGVFVVNSLKINKQQITLTIKRKVINLSGAIEVPGLYVITEKEDLKHLLFRAKVLHIADFKNIDYNMQIFKLSTLYIPFDTSKKISYKYIKSPDFFIQIKIRKKQADILFKYFQNTKKPTWDEIENIYGIGKVALKNLQEHILI</sequence>
<keyword evidence="1" id="KW-1133">Transmembrane helix</keyword>
<accession>A0ABS6DPW5</accession>
<feature type="transmembrane region" description="Helical" evidence="1">
    <location>
        <begin position="7"/>
        <end position="27"/>
    </location>
</feature>
<keyword evidence="1" id="KW-0812">Transmembrane</keyword>
<dbReference type="Proteomes" id="UP000718793">
    <property type="component" value="Unassembled WGS sequence"/>
</dbReference>
<gene>
    <name evidence="2" type="ORF">KQ875_02020</name>
</gene>
<evidence type="ECO:0000313" key="2">
    <source>
        <dbReference type="EMBL" id="MBU4692371.1"/>
    </source>
</evidence>
<organism evidence="2 3">
    <name type="scientific">Mycoplasma zalophi</name>
    <dbReference type="NCBI Taxonomy" id="191287"/>
    <lineage>
        <taxon>Bacteria</taxon>
        <taxon>Bacillati</taxon>
        <taxon>Mycoplasmatota</taxon>
        <taxon>Mollicutes</taxon>
        <taxon>Mycoplasmataceae</taxon>
        <taxon>Mycoplasma</taxon>
    </lineage>
</organism>
<evidence type="ECO:0000256" key="1">
    <source>
        <dbReference type="SAM" id="Phobius"/>
    </source>
</evidence>
<proteinExistence type="predicted"/>
<evidence type="ECO:0008006" key="4">
    <source>
        <dbReference type="Google" id="ProtNLM"/>
    </source>
</evidence>
<protein>
    <recommendedName>
        <fullName evidence="4">Soluble ligand binding domain-containing protein</fullName>
    </recommendedName>
</protein>
<name>A0ABS6DPW5_9MOLU</name>
<keyword evidence="3" id="KW-1185">Reference proteome</keyword>
<comment type="caution">
    <text evidence="2">The sequence shown here is derived from an EMBL/GenBank/DDBJ whole genome shotgun (WGS) entry which is preliminary data.</text>
</comment>
<reference evidence="2" key="1">
    <citation type="submission" date="2021-06" db="EMBL/GenBank/DDBJ databases">
        <title>Novel Mycoplasma species detected in California sea lions (Zalophus californianus) from the USA.</title>
        <authorList>
            <person name="Volokhov D.V."/>
            <person name="Furtak V.A."/>
            <person name="Zagorodnyaya T.A."/>
        </authorList>
    </citation>
    <scope>NUCLEOTIDE SEQUENCE [LARGE SCALE GENOMIC DNA]</scope>
    <source>
        <strain evidence="2">CSL 5346</strain>
    </source>
</reference>